<comment type="caution">
    <text evidence="2">The sequence shown here is derived from an EMBL/GenBank/DDBJ whole genome shotgun (WGS) entry which is preliminary data.</text>
</comment>
<dbReference type="Pfam" id="PF17179">
    <property type="entry name" value="Fer4_22"/>
    <property type="match status" value="1"/>
</dbReference>
<evidence type="ECO:0000313" key="2">
    <source>
        <dbReference type="EMBL" id="KKL88408.1"/>
    </source>
</evidence>
<dbReference type="PROSITE" id="PS51379">
    <property type="entry name" value="4FE4S_FER_2"/>
    <property type="match status" value="2"/>
</dbReference>
<dbReference type="PROSITE" id="PS00198">
    <property type="entry name" value="4FE4S_FER_1"/>
    <property type="match status" value="2"/>
</dbReference>
<sequence>MKRLTKKEELNRLLLELMKEYDVIAPIDEEGLILFRPVTKVEQILWDYPNSLKPVKEFFLPPREVLFRFNRGKVQPANLSLKKRVIWGVRPCDARSLLLLDRVFLDGTQDVYYREKRKSTLLVGLSCNSPQGSCFCTSFACGPHDKEGMDLLITDLEEGIFFLESNSPEGEQLLKGRGKEVNKIDEKIRTKIKEKTERKIERKLKSSQFLEKLNSGFDSSYWEKASLQCISCGICRYLCPTCHCFDIADEEGERVRFWDGCSFPNFTKMTSGENPRFAKKERFKQWYYHKFSYFKQNHGVLLCVGCGRCLQNCPVKINFSEVLQQLPAQVQTPARQG</sequence>
<dbReference type="Gene3D" id="1.10.1060.10">
    <property type="entry name" value="Alpha-helical ferredoxin"/>
    <property type="match status" value="1"/>
</dbReference>
<gene>
    <name evidence="2" type="ORF">LCGC14_1924990</name>
</gene>
<dbReference type="InterPro" id="IPR009051">
    <property type="entry name" value="Helical_ferredxn"/>
</dbReference>
<name>A0A0F9FQB5_9ZZZZ</name>
<organism evidence="2">
    <name type="scientific">marine sediment metagenome</name>
    <dbReference type="NCBI Taxonomy" id="412755"/>
    <lineage>
        <taxon>unclassified sequences</taxon>
        <taxon>metagenomes</taxon>
        <taxon>ecological metagenomes</taxon>
    </lineage>
</organism>
<protein>
    <recommendedName>
        <fullName evidence="1">4Fe-4S ferredoxin-type domain-containing protein</fullName>
    </recommendedName>
</protein>
<dbReference type="GO" id="GO:0051536">
    <property type="term" value="F:iron-sulfur cluster binding"/>
    <property type="evidence" value="ECO:0007669"/>
    <property type="project" value="InterPro"/>
</dbReference>
<dbReference type="PANTHER" id="PTHR40447">
    <property type="entry name" value="ANAEROBIC SULFITE REDUCTASE SUBUNIT A"/>
    <property type="match status" value="1"/>
</dbReference>
<dbReference type="SUPFAM" id="SSF46548">
    <property type="entry name" value="alpha-helical ferredoxin"/>
    <property type="match status" value="1"/>
</dbReference>
<reference evidence="2" key="1">
    <citation type="journal article" date="2015" name="Nature">
        <title>Complex archaea that bridge the gap between prokaryotes and eukaryotes.</title>
        <authorList>
            <person name="Spang A."/>
            <person name="Saw J.H."/>
            <person name="Jorgensen S.L."/>
            <person name="Zaremba-Niedzwiedzka K."/>
            <person name="Martijn J."/>
            <person name="Lind A.E."/>
            <person name="van Eijk R."/>
            <person name="Schleper C."/>
            <person name="Guy L."/>
            <person name="Ettema T.J."/>
        </authorList>
    </citation>
    <scope>NUCLEOTIDE SEQUENCE</scope>
</reference>
<feature type="domain" description="4Fe-4S ferredoxin-type" evidence="1">
    <location>
        <begin position="292"/>
        <end position="322"/>
    </location>
</feature>
<dbReference type="PANTHER" id="PTHR40447:SF1">
    <property type="entry name" value="ANAEROBIC SULFITE REDUCTASE SUBUNIT A"/>
    <property type="match status" value="1"/>
</dbReference>
<dbReference type="AlphaFoldDB" id="A0A0F9FQB5"/>
<accession>A0A0F9FQB5</accession>
<dbReference type="InterPro" id="IPR017900">
    <property type="entry name" value="4Fe4S_Fe_S_CS"/>
</dbReference>
<dbReference type="InterPro" id="IPR017896">
    <property type="entry name" value="4Fe4S_Fe-S-bd"/>
</dbReference>
<evidence type="ECO:0000259" key="1">
    <source>
        <dbReference type="PROSITE" id="PS51379"/>
    </source>
</evidence>
<feature type="domain" description="4Fe-4S ferredoxin-type" evidence="1">
    <location>
        <begin position="218"/>
        <end position="250"/>
    </location>
</feature>
<dbReference type="EMBL" id="LAZR01020573">
    <property type="protein sequence ID" value="KKL88408.1"/>
    <property type="molecule type" value="Genomic_DNA"/>
</dbReference>
<proteinExistence type="predicted"/>